<proteinExistence type="predicted"/>
<name>A0A081PWQ7_STRMT</name>
<accession>A0A081PWQ7</accession>
<organism evidence="2 3">
    <name type="scientific">Streptococcus mitis</name>
    <dbReference type="NCBI Taxonomy" id="28037"/>
    <lineage>
        <taxon>Bacteria</taxon>
        <taxon>Bacillati</taxon>
        <taxon>Bacillota</taxon>
        <taxon>Bacilli</taxon>
        <taxon>Lactobacillales</taxon>
        <taxon>Streptococcaceae</taxon>
        <taxon>Streptococcus</taxon>
        <taxon>Streptococcus mitis group</taxon>
    </lineage>
</organism>
<evidence type="ECO:0000313" key="3">
    <source>
        <dbReference type="Proteomes" id="UP000028090"/>
    </source>
</evidence>
<evidence type="ECO:0000256" key="1">
    <source>
        <dbReference type="SAM" id="Phobius"/>
    </source>
</evidence>
<dbReference type="OrthoDB" id="9944745at2"/>
<dbReference type="Proteomes" id="UP000028090">
    <property type="component" value="Unassembled WGS sequence"/>
</dbReference>
<dbReference type="EMBL" id="JPFU01000013">
    <property type="protein sequence ID" value="KEQ35130.1"/>
    <property type="molecule type" value="Genomic_DNA"/>
</dbReference>
<keyword evidence="1" id="KW-0472">Membrane</keyword>
<protein>
    <submittedName>
        <fullName evidence="2">Uncharacterized protein</fullName>
    </submittedName>
</protein>
<keyword evidence="1" id="KW-0812">Transmembrane</keyword>
<comment type="caution">
    <text evidence="2">The sequence shown here is derived from an EMBL/GenBank/DDBJ whole genome shotgun (WGS) entry which is preliminary data.</text>
</comment>
<feature type="transmembrane region" description="Helical" evidence="1">
    <location>
        <begin position="55"/>
        <end position="80"/>
    </location>
</feature>
<dbReference type="AlphaFoldDB" id="A0A081PWQ7"/>
<keyword evidence="1" id="KW-1133">Transmembrane helix</keyword>
<evidence type="ECO:0000313" key="2">
    <source>
        <dbReference type="EMBL" id="KEQ35130.1"/>
    </source>
</evidence>
<sequence>MISTIKNYYERWMKRHERRYKEAFGYYNRRSKEAILAEFIELEIKKERSSRSWKLLVGLVLTIIFSNDLKRILAILFSPLTGLPTKELNESVLLSIIIALFIVLLFLTILIYNFSYSLLLRRYLILKRYIEEHYT</sequence>
<reference evidence="2 3" key="1">
    <citation type="submission" date="2014-05" db="EMBL/GenBank/DDBJ databases">
        <authorList>
            <person name="Daugherty S.C."/>
            <person name="Tallon L.J."/>
            <person name="Sadzewicz L."/>
            <person name="Kilian M."/>
            <person name="Tettelin H."/>
        </authorList>
    </citation>
    <scope>NUCLEOTIDE SEQUENCE [LARGE SCALE GENOMIC DNA]</scope>
    <source>
        <strain evidence="2 3">SK629</strain>
    </source>
</reference>
<gene>
    <name evidence="2" type="ORF">SK629_1760</name>
</gene>
<feature type="transmembrane region" description="Helical" evidence="1">
    <location>
        <begin position="92"/>
        <end position="119"/>
    </location>
</feature>